<feature type="binding site" evidence="8">
    <location>
        <position position="123"/>
    </location>
    <ligand>
        <name>a divalent metal cation</name>
        <dbReference type="ChEBI" id="CHEBI:60240"/>
        <label>2</label>
        <note>catalytic</note>
    </ligand>
</feature>
<comment type="function">
    <text evidence="8 9">Removes the N-terminal methionine from nascent proteins. The N-terminal methionine is often cleaved when the second residue in the primary sequence is small and uncharged (Met-Ala-, Cys, Gly, Pro, Ser, Thr, or Val).</text>
</comment>
<feature type="binding site" evidence="8">
    <location>
        <position position="216"/>
    </location>
    <ligand>
        <name>a divalent metal cation</name>
        <dbReference type="ChEBI" id="CHEBI:60240"/>
        <label>2</label>
        <note>catalytic</note>
    </ligand>
</feature>
<dbReference type="InterPro" id="IPR036005">
    <property type="entry name" value="Creatinase/aminopeptidase-like"/>
</dbReference>
<dbReference type="GO" id="GO:0004239">
    <property type="term" value="F:initiator methionyl aminopeptidase activity"/>
    <property type="evidence" value="ECO:0007669"/>
    <property type="project" value="UniProtKB-UniRule"/>
</dbReference>
<dbReference type="GO" id="GO:0005737">
    <property type="term" value="C:cytoplasm"/>
    <property type="evidence" value="ECO:0007669"/>
    <property type="project" value="TreeGrafter"/>
</dbReference>
<evidence type="ECO:0000256" key="10">
    <source>
        <dbReference type="SAM" id="MobiDB-lite"/>
    </source>
</evidence>
<comment type="caution">
    <text evidence="12">The sequence shown here is derived from an EMBL/GenBank/DDBJ whole genome shotgun (WGS) entry which is preliminary data.</text>
</comment>
<dbReference type="EC" id="3.4.11.18" evidence="8 9"/>
<proteinExistence type="inferred from homology"/>
<feature type="binding site" evidence="8">
    <location>
        <position position="112"/>
    </location>
    <ligand>
        <name>a divalent metal cation</name>
        <dbReference type="ChEBI" id="CHEBI:60240"/>
        <label>1</label>
    </ligand>
</feature>
<dbReference type="Proteomes" id="UP000605144">
    <property type="component" value="Unassembled WGS sequence"/>
</dbReference>
<protein>
    <recommendedName>
        <fullName evidence="8 9">Methionine aminopeptidase</fullName>
        <shortName evidence="8">MAP</shortName>
        <shortName evidence="8">MetAP</shortName>
        <ecNumber evidence="8 9">3.4.11.18</ecNumber>
    </recommendedName>
    <alternativeName>
        <fullName evidence="8">Peptidase M</fullName>
    </alternativeName>
</protein>
<dbReference type="GO" id="GO:0070006">
    <property type="term" value="F:metalloaminopeptidase activity"/>
    <property type="evidence" value="ECO:0007669"/>
    <property type="project" value="UniProtKB-UniRule"/>
</dbReference>
<dbReference type="InterPro" id="IPR036388">
    <property type="entry name" value="WH-like_DNA-bd_sf"/>
</dbReference>
<evidence type="ECO:0000256" key="2">
    <source>
        <dbReference type="ARBA" id="ARBA00001936"/>
    </source>
</evidence>
<feature type="binding site" evidence="8">
    <location>
        <position position="307"/>
    </location>
    <ligand>
        <name>a divalent metal cation</name>
        <dbReference type="ChEBI" id="CHEBI:60240"/>
        <label>2</label>
        <note>catalytic</note>
    </ligand>
</feature>
<evidence type="ECO:0000256" key="7">
    <source>
        <dbReference type="ARBA" id="ARBA00022801"/>
    </source>
</evidence>
<dbReference type="GO" id="GO:0046872">
    <property type="term" value="F:metal ion binding"/>
    <property type="evidence" value="ECO:0007669"/>
    <property type="project" value="UniProtKB-UniRule"/>
</dbReference>
<feature type="binding site" evidence="8">
    <location>
        <position position="92"/>
    </location>
    <ligand>
        <name>substrate</name>
    </ligand>
</feature>
<dbReference type="SUPFAM" id="SSF46785">
    <property type="entry name" value="Winged helix' DNA-binding domain"/>
    <property type="match status" value="1"/>
</dbReference>
<dbReference type="PROSITE" id="PS01202">
    <property type="entry name" value="MAP_2"/>
    <property type="match status" value="1"/>
</dbReference>
<dbReference type="PANTHER" id="PTHR45777:SF2">
    <property type="entry name" value="METHIONINE AMINOPEPTIDASE 2"/>
    <property type="match status" value="1"/>
</dbReference>
<dbReference type="CDD" id="cd01088">
    <property type="entry name" value="MetAP2"/>
    <property type="match status" value="1"/>
</dbReference>
<feature type="binding site" evidence="8">
    <location>
        <position position="307"/>
    </location>
    <ligand>
        <name>a divalent metal cation</name>
        <dbReference type="ChEBI" id="CHEBI:60240"/>
        <label>1</label>
    </ligand>
</feature>
<organism evidence="12 13">
    <name type="scientific">Methanothermococcus okinawensis</name>
    <dbReference type="NCBI Taxonomy" id="155863"/>
    <lineage>
        <taxon>Archaea</taxon>
        <taxon>Methanobacteriati</taxon>
        <taxon>Methanobacteriota</taxon>
        <taxon>Methanomada group</taxon>
        <taxon>Methanococci</taxon>
        <taxon>Methanococcales</taxon>
        <taxon>Methanococcaceae</taxon>
        <taxon>Methanothermococcus</taxon>
    </lineage>
</organism>
<sequence>MPENLKINNKNNKSNNSNKKDDGRISNDDPNKLEKLINAGKIHNKVMEEALKLIKPGEKLYNVAEYVENRIRELGGQVAFPCNISINEVAAHYTPCYGDKKVFLEGDLVKLDIGVHIDGYIADGALTIDLSNTYNDLIKASEYALNQAINEIIPPMNVGKIGAIIQEAIEGYGYKPISNLSGHVMEKYILHSGVNIPNIKENSKEFIDVGDVVAIEPFATDGFGQVVDGVEKYIFKYLNSRPVRLPLAKTLLKLIEKKYPFLPFSERDVLKENPKYRPALKNLMNSGCIYGYPVLTEKNRGMVSQSEHTVLITENGAKIITKS</sequence>
<dbReference type="PANTHER" id="PTHR45777">
    <property type="entry name" value="METHIONINE AMINOPEPTIDASE 2"/>
    <property type="match status" value="1"/>
</dbReference>
<dbReference type="PRINTS" id="PR00599">
    <property type="entry name" value="MAPEPTIDASE"/>
</dbReference>
<evidence type="ECO:0000259" key="11">
    <source>
        <dbReference type="Pfam" id="PF00557"/>
    </source>
</evidence>
<dbReference type="Gene3D" id="1.10.10.10">
    <property type="entry name" value="Winged helix-like DNA-binding domain superfamily/Winged helix DNA-binding domain"/>
    <property type="match status" value="1"/>
</dbReference>
<comment type="similarity">
    <text evidence="8">Belongs to the peptidase M24A family. Methionine aminopeptidase archaeal type 2 subfamily.</text>
</comment>
<feature type="region of interest" description="Disordered" evidence="10">
    <location>
        <begin position="1"/>
        <end position="31"/>
    </location>
</feature>
<keyword evidence="4 8" id="KW-0031">Aminopeptidase</keyword>
<dbReference type="SUPFAM" id="SSF55920">
    <property type="entry name" value="Creatinase/aminopeptidase"/>
    <property type="match status" value="1"/>
</dbReference>
<dbReference type="InterPro" id="IPR036390">
    <property type="entry name" value="WH_DNA-bd_sf"/>
</dbReference>
<comment type="cofactor">
    <cofactor evidence="2">
        <name>Mn(2+)</name>
        <dbReference type="ChEBI" id="CHEBI:29035"/>
    </cofactor>
</comment>
<keyword evidence="5 8" id="KW-0645">Protease</keyword>
<comment type="cofactor">
    <cofactor evidence="3">
        <name>Fe(2+)</name>
        <dbReference type="ChEBI" id="CHEBI:29033"/>
    </cofactor>
</comment>
<comment type="catalytic activity">
    <reaction evidence="1 8 9">
        <text>Release of N-terminal amino acids, preferentially methionine, from peptides and arylamides.</text>
        <dbReference type="EC" id="3.4.11.18"/>
    </reaction>
</comment>
<evidence type="ECO:0000256" key="8">
    <source>
        <dbReference type="HAMAP-Rule" id="MF_01975"/>
    </source>
</evidence>
<evidence type="ECO:0000256" key="4">
    <source>
        <dbReference type="ARBA" id="ARBA00022438"/>
    </source>
</evidence>
<evidence type="ECO:0000256" key="6">
    <source>
        <dbReference type="ARBA" id="ARBA00022723"/>
    </source>
</evidence>
<feature type="binding site" evidence="8">
    <location>
        <position position="123"/>
    </location>
    <ligand>
        <name>a divalent metal cation</name>
        <dbReference type="ChEBI" id="CHEBI:60240"/>
        <label>1</label>
    </ligand>
</feature>
<dbReference type="Pfam" id="PF00557">
    <property type="entry name" value="Peptidase_M24"/>
    <property type="match status" value="1"/>
</dbReference>
<gene>
    <name evidence="8" type="primary">map</name>
    <name evidence="12" type="ORF">EYG76_02485</name>
</gene>
<feature type="binding site" evidence="8">
    <location>
        <position position="183"/>
    </location>
    <ligand>
        <name>a divalent metal cation</name>
        <dbReference type="ChEBI" id="CHEBI:60240"/>
        <label>2</label>
        <note>catalytic</note>
    </ligand>
</feature>
<keyword evidence="7 8" id="KW-0378">Hydrolase</keyword>
<accession>A0A833DQ82</accession>
<feature type="binding site" evidence="8">
    <location>
        <position position="191"/>
    </location>
    <ligand>
        <name>substrate</name>
    </ligand>
</feature>
<evidence type="ECO:0000256" key="5">
    <source>
        <dbReference type="ARBA" id="ARBA00022670"/>
    </source>
</evidence>
<evidence type="ECO:0000256" key="9">
    <source>
        <dbReference type="RuleBase" id="RU003653"/>
    </source>
</evidence>
<dbReference type="InterPro" id="IPR002468">
    <property type="entry name" value="Pept_M24A_MAP2"/>
</dbReference>
<name>A0A833DQ82_9EURY</name>
<dbReference type="NCBIfam" id="TIGR00501">
    <property type="entry name" value="met_pdase_II"/>
    <property type="match status" value="1"/>
</dbReference>
<evidence type="ECO:0000313" key="13">
    <source>
        <dbReference type="Proteomes" id="UP000605144"/>
    </source>
</evidence>
<dbReference type="HAMAP" id="MF_01975">
    <property type="entry name" value="MetAP_2_arc"/>
    <property type="match status" value="1"/>
</dbReference>
<evidence type="ECO:0000313" key="12">
    <source>
        <dbReference type="EMBL" id="HIP17154.1"/>
    </source>
</evidence>
<dbReference type="Gene3D" id="3.90.230.10">
    <property type="entry name" value="Creatinase/methionine aminopeptidase superfamily"/>
    <property type="match status" value="1"/>
</dbReference>
<feature type="compositionally biased region" description="Basic and acidic residues" evidence="10">
    <location>
        <begin position="18"/>
        <end position="31"/>
    </location>
</feature>
<comment type="cofactor">
    <cofactor evidence="8">
        <name>Co(2+)</name>
        <dbReference type="ChEBI" id="CHEBI:48828"/>
    </cofactor>
    <cofactor evidence="8">
        <name>Zn(2+)</name>
        <dbReference type="ChEBI" id="CHEBI:29105"/>
    </cofactor>
    <cofactor evidence="8">
        <name>Mn(2+)</name>
        <dbReference type="ChEBI" id="CHEBI:29035"/>
    </cofactor>
    <cofactor evidence="8">
        <name>Fe(2+)</name>
        <dbReference type="ChEBI" id="CHEBI:29033"/>
    </cofactor>
    <text evidence="8">Binds 2 divalent metal cations per subunit. Has a high-affinity and a low affinity metal-binding site. The true nature of the physiological cofactor is under debate. The enzyme is active with cobalt, zinc, manganese or divalent iron ions. Most likely, methionine aminopeptidases function as mononuclear Fe(2+)-metalloproteases under physiological conditions, and the catalytically relevant metal-binding site has been assigned to the histidine-containing high-affinity site.</text>
</comment>
<dbReference type="AlphaFoldDB" id="A0A833DQ82"/>
<evidence type="ECO:0000256" key="1">
    <source>
        <dbReference type="ARBA" id="ARBA00000294"/>
    </source>
</evidence>
<feature type="compositionally biased region" description="Low complexity" evidence="10">
    <location>
        <begin position="8"/>
        <end position="17"/>
    </location>
</feature>
<dbReference type="InterPro" id="IPR050247">
    <property type="entry name" value="Met_Aminopeptidase_Type2"/>
</dbReference>
<feature type="domain" description="Peptidase M24" evidence="11">
    <location>
        <begin position="35"/>
        <end position="223"/>
    </location>
</feature>
<keyword evidence="6 8" id="KW-0479">Metal-binding</keyword>
<comment type="subunit">
    <text evidence="8">Monomer.</text>
</comment>
<dbReference type="EMBL" id="DQSV01000049">
    <property type="protein sequence ID" value="HIP17154.1"/>
    <property type="molecule type" value="Genomic_DNA"/>
</dbReference>
<dbReference type="InterPro" id="IPR000994">
    <property type="entry name" value="Pept_M24"/>
</dbReference>
<dbReference type="InterPro" id="IPR018349">
    <property type="entry name" value="Pept_M24A_MAP2_BS"/>
</dbReference>
<dbReference type="GO" id="GO:0006508">
    <property type="term" value="P:proteolysis"/>
    <property type="evidence" value="ECO:0007669"/>
    <property type="project" value="UniProtKB-KW"/>
</dbReference>
<dbReference type="InterPro" id="IPR028595">
    <property type="entry name" value="MetAP_archaeal"/>
</dbReference>
<dbReference type="InterPro" id="IPR001714">
    <property type="entry name" value="Pept_M24_MAP"/>
</dbReference>
<evidence type="ECO:0000256" key="3">
    <source>
        <dbReference type="ARBA" id="ARBA00001954"/>
    </source>
</evidence>
<reference evidence="12" key="1">
    <citation type="journal article" date="2020" name="ISME J.">
        <title>Gammaproteobacteria mediating utilization of methyl-, sulfur- and petroleum organic compounds in deep ocean hydrothermal plumes.</title>
        <authorList>
            <person name="Zhou Z."/>
            <person name="Liu Y."/>
            <person name="Pan J."/>
            <person name="Cron B.R."/>
            <person name="Toner B.M."/>
            <person name="Anantharaman K."/>
            <person name="Breier J.A."/>
            <person name="Dick G.J."/>
            <person name="Li M."/>
        </authorList>
    </citation>
    <scope>NUCLEOTIDE SEQUENCE</scope>
    <source>
        <strain evidence="12">SZUA-1385</strain>
    </source>
</reference>